<dbReference type="Proteomes" id="UP001500167">
    <property type="component" value="Unassembled WGS sequence"/>
</dbReference>
<keyword evidence="2" id="KW-1185">Reference proteome</keyword>
<name>A0ABP8AFL7_9SPHI</name>
<protein>
    <submittedName>
        <fullName evidence="1">Uncharacterized protein</fullName>
    </submittedName>
</protein>
<organism evidence="1 2">
    <name type="scientific">Sphingobacterium ginsenosidimutans</name>
    <dbReference type="NCBI Taxonomy" id="687845"/>
    <lineage>
        <taxon>Bacteria</taxon>
        <taxon>Pseudomonadati</taxon>
        <taxon>Bacteroidota</taxon>
        <taxon>Sphingobacteriia</taxon>
        <taxon>Sphingobacteriales</taxon>
        <taxon>Sphingobacteriaceae</taxon>
        <taxon>Sphingobacterium</taxon>
    </lineage>
</organism>
<evidence type="ECO:0000313" key="1">
    <source>
        <dbReference type="EMBL" id="GAA4183180.1"/>
    </source>
</evidence>
<accession>A0ABP8AFL7</accession>
<evidence type="ECO:0000313" key="2">
    <source>
        <dbReference type="Proteomes" id="UP001500167"/>
    </source>
</evidence>
<comment type="caution">
    <text evidence="1">The sequence shown here is derived from an EMBL/GenBank/DDBJ whole genome shotgun (WGS) entry which is preliminary data.</text>
</comment>
<proteinExistence type="predicted"/>
<gene>
    <name evidence="1" type="ORF">GCM10022218_41490</name>
</gene>
<dbReference type="EMBL" id="BAAAZK010000008">
    <property type="protein sequence ID" value="GAA4183180.1"/>
    <property type="molecule type" value="Genomic_DNA"/>
</dbReference>
<reference evidence="2" key="1">
    <citation type="journal article" date="2019" name="Int. J. Syst. Evol. Microbiol.">
        <title>The Global Catalogue of Microorganisms (GCM) 10K type strain sequencing project: providing services to taxonomists for standard genome sequencing and annotation.</title>
        <authorList>
            <consortium name="The Broad Institute Genomics Platform"/>
            <consortium name="The Broad Institute Genome Sequencing Center for Infectious Disease"/>
            <person name="Wu L."/>
            <person name="Ma J."/>
        </authorList>
    </citation>
    <scope>NUCLEOTIDE SEQUENCE [LARGE SCALE GENOMIC DNA]</scope>
    <source>
        <strain evidence="2">JCM 16722</strain>
    </source>
</reference>
<sequence>MVKCVRYDKTTYYSHIKKADLDFAILLVYGKEIAYDFTKESPEIEACLLERNNKNRPR</sequence>